<evidence type="ECO:0000313" key="2">
    <source>
        <dbReference type="EMBL" id="KAF0731576.1"/>
    </source>
</evidence>
<accession>A0A6G0WVM3</accession>
<reference evidence="2 3" key="1">
    <citation type="submission" date="2019-07" db="EMBL/GenBank/DDBJ databases">
        <title>Genomics analysis of Aphanomyces spp. identifies a new class of oomycete effector associated with host adaptation.</title>
        <authorList>
            <person name="Gaulin E."/>
        </authorList>
    </citation>
    <scope>NUCLEOTIDE SEQUENCE [LARGE SCALE GENOMIC DNA]</scope>
    <source>
        <strain evidence="2 3">ATCC 201684</strain>
    </source>
</reference>
<dbReference type="EMBL" id="VJMJ01000141">
    <property type="protein sequence ID" value="KAF0731576.1"/>
    <property type="molecule type" value="Genomic_DNA"/>
</dbReference>
<keyword evidence="3" id="KW-1185">Reference proteome</keyword>
<evidence type="ECO:0000313" key="3">
    <source>
        <dbReference type="Proteomes" id="UP000481153"/>
    </source>
</evidence>
<evidence type="ECO:0000256" key="1">
    <source>
        <dbReference type="SAM" id="Coils"/>
    </source>
</evidence>
<organism evidence="2 3">
    <name type="scientific">Aphanomyces euteiches</name>
    <dbReference type="NCBI Taxonomy" id="100861"/>
    <lineage>
        <taxon>Eukaryota</taxon>
        <taxon>Sar</taxon>
        <taxon>Stramenopiles</taxon>
        <taxon>Oomycota</taxon>
        <taxon>Saprolegniomycetes</taxon>
        <taxon>Saprolegniales</taxon>
        <taxon>Verrucalvaceae</taxon>
        <taxon>Aphanomyces</taxon>
    </lineage>
</organism>
<keyword evidence="1" id="KW-0175">Coiled coil</keyword>
<dbReference type="VEuPathDB" id="FungiDB:AeMF1_002654"/>
<proteinExistence type="predicted"/>
<dbReference type="Proteomes" id="UP000481153">
    <property type="component" value="Unassembled WGS sequence"/>
</dbReference>
<dbReference type="AlphaFoldDB" id="A0A6G0WVM3"/>
<sequence>MSNDEVIWDWQTAPLAIVQEDDGGKIHLKSDGVTLLQTYDYPVAVVCLAGQDAEEAFQTIMECSIDAVSAPSRRKNGIYFLGSADFMRSGRCLLIFNVVLDLNIKTHSPLWDIALLMSSLMVYVDQSQSSLPPPRILDTLDVAQSLGHDCSADELKNFLSSFFWVTINPTTPSSFQTTSWPFSDPATTTRAGAFLHQLGWCTLPSLGSCAAPQACRDRILFETRVKSIFGTDLPGEMLVGLIDGALAHVDHAIDFFGAWNHVVGLKCQAIAATAFATYNDVLAESVTESPPMEFEMHDKLHGDLVQVALSIYSTQARFKKASQRRHHKQALQAKLHLTYMDHRAKLTAHSRRYCQDIAAKYMDEIVRASGDAISFQDTLGNFVTAYRSHAAGPAKDEVLASCITSELAAVFDQRQAAAKNAWTDAMLADERRQLEAAYEAKQRALTAHFEHEAAQLRTNIAAEQRMWTQMQAAKQSRENIGHHEAKRAQEALAAAQETILDLEEAAHKHKDDTITAQARIAALEAQIETQRNAITEEASLRASLVDNLAESIRHEKQLEEKLVAASEATTLATQDLTKQLRLVSEEKTLLQTKLQDLYLKVTALPETMQQLVLRPDDPPSEESVDFSDALRSYMS</sequence>
<protein>
    <submittedName>
        <fullName evidence="2">Uncharacterized protein</fullName>
    </submittedName>
</protein>
<name>A0A6G0WVM3_9STRA</name>
<gene>
    <name evidence="2" type="ORF">Ae201684_011196</name>
</gene>
<feature type="coiled-coil region" evidence="1">
    <location>
        <begin position="485"/>
        <end position="512"/>
    </location>
</feature>
<comment type="caution">
    <text evidence="2">The sequence shown here is derived from an EMBL/GenBank/DDBJ whole genome shotgun (WGS) entry which is preliminary data.</text>
</comment>